<dbReference type="Pfam" id="PF01380">
    <property type="entry name" value="SIS"/>
    <property type="match status" value="1"/>
</dbReference>
<dbReference type="CDD" id="cd05013">
    <property type="entry name" value="SIS_RpiR"/>
    <property type="match status" value="1"/>
</dbReference>
<evidence type="ECO:0000256" key="3">
    <source>
        <dbReference type="ARBA" id="ARBA00023163"/>
    </source>
</evidence>
<evidence type="ECO:0000256" key="1">
    <source>
        <dbReference type="ARBA" id="ARBA00023015"/>
    </source>
</evidence>
<feature type="domain" description="HTH rpiR-type" evidence="4">
    <location>
        <begin position="1"/>
        <end position="77"/>
    </location>
</feature>
<dbReference type="InterPro" id="IPR001347">
    <property type="entry name" value="SIS_dom"/>
</dbReference>
<dbReference type="STRING" id="84698.SAMN04488528_101388"/>
<evidence type="ECO:0000313" key="6">
    <source>
        <dbReference type="EMBL" id="SFB13384.1"/>
    </source>
</evidence>
<dbReference type="InterPro" id="IPR009057">
    <property type="entry name" value="Homeodomain-like_sf"/>
</dbReference>
<dbReference type="InterPro" id="IPR046348">
    <property type="entry name" value="SIS_dom_sf"/>
</dbReference>
<dbReference type="Gene3D" id="1.10.10.10">
    <property type="entry name" value="Winged helix-like DNA-binding domain superfamily/Winged helix DNA-binding domain"/>
    <property type="match status" value="1"/>
</dbReference>
<dbReference type="GO" id="GO:0097367">
    <property type="term" value="F:carbohydrate derivative binding"/>
    <property type="evidence" value="ECO:0007669"/>
    <property type="project" value="InterPro"/>
</dbReference>
<dbReference type="PANTHER" id="PTHR30514:SF1">
    <property type="entry name" value="HTH-TYPE TRANSCRIPTIONAL REGULATOR HEXR-RELATED"/>
    <property type="match status" value="1"/>
</dbReference>
<reference evidence="6 7" key="1">
    <citation type="submission" date="2016-10" db="EMBL/GenBank/DDBJ databases">
        <authorList>
            <person name="de Groot N.N."/>
        </authorList>
    </citation>
    <scope>NUCLEOTIDE SEQUENCE [LARGE SCALE GENOMIC DNA]</scope>
    <source>
        <strain evidence="6 7">DSM 12271</strain>
    </source>
</reference>
<feature type="domain" description="SIS" evidence="5">
    <location>
        <begin position="121"/>
        <end position="261"/>
    </location>
</feature>
<dbReference type="SUPFAM" id="SSF46689">
    <property type="entry name" value="Homeodomain-like"/>
    <property type="match status" value="1"/>
</dbReference>
<dbReference type="GO" id="GO:0003677">
    <property type="term" value="F:DNA binding"/>
    <property type="evidence" value="ECO:0007669"/>
    <property type="project" value="UniProtKB-KW"/>
</dbReference>
<sequence length="278" mass="30965">MSCICKIKEGMGSFTETEEKLANYILDNRQEIIMLSAQELADRVKTSAAAVVRFSKKVGYKGFTALKVEMAKESYDEAEDFNTIIKENDSIETLIKKSEAINTKAVTQTYKLINKDILQKAIDSLNNCKNIYIFGVGASGLVAQDFQYKLSRIKRIAIYQQDSHIQLASAAHIGPGDIAIGISYSGETREINVALRKAKELGAKTIGITKFNNNSLAKIADFPLYIPSEEKEIRIGAITSRMTALLITDLLYLGIAKNDVDKTEEYILKTREIIKAFK</sequence>
<protein>
    <submittedName>
        <fullName evidence="6">DNA-binding transcriptional regulator, MurR/RpiR family, contains HTH and SIS domains</fullName>
    </submittedName>
</protein>
<name>A0A1I0YJ80_9CLOT</name>
<proteinExistence type="predicted"/>
<dbReference type="InterPro" id="IPR047640">
    <property type="entry name" value="RpiR-like"/>
</dbReference>
<keyword evidence="2 6" id="KW-0238">DNA-binding</keyword>
<dbReference type="Gene3D" id="3.40.50.10490">
    <property type="entry name" value="Glucose-6-phosphate isomerase like protein, domain 1"/>
    <property type="match status" value="1"/>
</dbReference>
<dbReference type="PANTHER" id="PTHR30514">
    <property type="entry name" value="GLUCOKINASE"/>
    <property type="match status" value="1"/>
</dbReference>
<dbReference type="PROSITE" id="PS51464">
    <property type="entry name" value="SIS"/>
    <property type="match status" value="1"/>
</dbReference>
<gene>
    <name evidence="6" type="ORF">SAMN04488528_101388</name>
</gene>
<dbReference type="Proteomes" id="UP000198619">
    <property type="component" value="Unassembled WGS sequence"/>
</dbReference>
<dbReference type="PROSITE" id="PS51071">
    <property type="entry name" value="HTH_RPIR"/>
    <property type="match status" value="1"/>
</dbReference>
<dbReference type="SUPFAM" id="SSF53697">
    <property type="entry name" value="SIS domain"/>
    <property type="match status" value="1"/>
</dbReference>
<dbReference type="GO" id="GO:1901135">
    <property type="term" value="P:carbohydrate derivative metabolic process"/>
    <property type="evidence" value="ECO:0007669"/>
    <property type="project" value="InterPro"/>
</dbReference>
<keyword evidence="1" id="KW-0805">Transcription regulation</keyword>
<dbReference type="InterPro" id="IPR036388">
    <property type="entry name" value="WH-like_DNA-bd_sf"/>
</dbReference>
<evidence type="ECO:0000259" key="5">
    <source>
        <dbReference type="PROSITE" id="PS51464"/>
    </source>
</evidence>
<dbReference type="RefSeq" id="WP_090041077.1">
    <property type="nucleotide sequence ID" value="NZ_FOKI01000013.1"/>
</dbReference>
<organism evidence="6 7">
    <name type="scientific">Clostridium frigidicarnis</name>
    <dbReference type="NCBI Taxonomy" id="84698"/>
    <lineage>
        <taxon>Bacteria</taxon>
        <taxon>Bacillati</taxon>
        <taxon>Bacillota</taxon>
        <taxon>Clostridia</taxon>
        <taxon>Eubacteriales</taxon>
        <taxon>Clostridiaceae</taxon>
        <taxon>Clostridium</taxon>
    </lineage>
</organism>
<dbReference type="AlphaFoldDB" id="A0A1I0YJ80"/>
<keyword evidence="3" id="KW-0804">Transcription</keyword>
<dbReference type="GO" id="GO:0003700">
    <property type="term" value="F:DNA-binding transcription factor activity"/>
    <property type="evidence" value="ECO:0007669"/>
    <property type="project" value="InterPro"/>
</dbReference>
<dbReference type="EMBL" id="FOKI01000013">
    <property type="protein sequence ID" value="SFB13384.1"/>
    <property type="molecule type" value="Genomic_DNA"/>
</dbReference>
<keyword evidence="7" id="KW-1185">Reference proteome</keyword>
<dbReference type="InterPro" id="IPR000281">
    <property type="entry name" value="HTH_RpiR"/>
</dbReference>
<dbReference type="OrthoDB" id="3684496at2"/>
<evidence type="ECO:0000259" key="4">
    <source>
        <dbReference type="PROSITE" id="PS51071"/>
    </source>
</evidence>
<evidence type="ECO:0000313" key="7">
    <source>
        <dbReference type="Proteomes" id="UP000198619"/>
    </source>
</evidence>
<evidence type="ECO:0000256" key="2">
    <source>
        <dbReference type="ARBA" id="ARBA00023125"/>
    </source>
</evidence>
<dbReference type="InterPro" id="IPR035472">
    <property type="entry name" value="RpiR-like_SIS"/>
</dbReference>
<dbReference type="Pfam" id="PF01418">
    <property type="entry name" value="HTH_6"/>
    <property type="match status" value="1"/>
</dbReference>
<accession>A0A1I0YJ80</accession>